<feature type="disulfide bond" evidence="12">
    <location>
        <begin position="384"/>
        <end position="402"/>
    </location>
</feature>
<dbReference type="Gene3D" id="2.160.10.10">
    <property type="entry name" value="Hexapeptide repeat proteins"/>
    <property type="match status" value="1"/>
</dbReference>
<evidence type="ECO:0000256" key="6">
    <source>
        <dbReference type="ARBA" id="ARBA00023636"/>
    </source>
</evidence>
<dbReference type="GO" id="GO:0043886">
    <property type="term" value="F:structural constituent of carboxysome shell"/>
    <property type="evidence" value="ECO:0007669"/>
    <property type="project" value="InterPro"/>
</dbReference>
<keyword evidence="3" id="KW-0120">Carbon dioxide fixation</keyword>
<dbReference type="InterPro" id="IPR011004">
    <property type="entry name" value="Trimer_LpxA-like_sf"/>
</dbReference>
<feature type="region of interest" description="Disordered" evidence="13">
    <location>
        <begin position="198"/>
        <end position="224"/>
    </location>
</feature>
<evidence type="ECO:0000256" key="3">
    <source>
        <dbReference type="ARBA" id="ARBA00023300"/>
    </source>
</evidence>
<dbReference type="Pfam" id="PF14602">
    <property type="entry name" value="Hexapep_2"/>
    <property type="match status" value="1"/>
</dbReference>
<evidence type="ECO:0000256" key="10">
    <source>
        <dbReference type="PIRSR" id="PIRSR037250-50"/>
    </source>
</evidence>
<reference evidence="15 16" key="1">
    <citation type="submission" date="2017-06" db="EMBL/GenBank/DDBJ databases">
        <title>Genome sequencing of cyanobaciteial culture collection at National Institute for Environmental Studies (NIES).</title>
        <authorList>
            <person name="Hirose Y."/>
            <person name="Shimura Y."/>
            <person name="Fujisawa T."/>
            <person name="Nakamura Y."/>
            <person name="Kawachi M."/>
        </authorList>
    </citation>
    <scope>NUCLEOTIDE SEQUENCE [LARGE SCALE GENOMIC DNA]</scope>
    <source>
        <strain evidence="15 16">NIES-2135</strain>
    </source>
</reference>
<evidence type="ECO:0000259" key="14">
    <source>
        <dbReference type="SMART" id="SM00961"/>
    </source>
</evidence>
<feature type="domain" description="Ribulose bisphosphate carboxylase small subunit" evidence="14">
    <location>
        <begin position="577"/>
        <end position="672"/>
    </location>
</feature>
<accession>A0A1Z4JPM5</accession>
<dbReference type="InterPro" id="IPR052265">
    <property type="entry name" value="Gamma-CA"/>
</dbReference>
<feature type="domain" description="Ribulose bisphosphate carboxylase small subunit" evidence="14">
    <location>
        <begin position="215"/>
        <end position="308"/>
    </location>
</feature>
<evidence type="ECO:0000256" key="11">
    <source>
        <dbReference type="PIRSR" id="PIRSR037250-51"/>
    </source>
</evidence>
<keyword evidence="12" id="KW-1015">Disulfide bond</keyword>
<dbReference type="GO" id="GO:0015979">
    <property type="term" value="P:photosynthesis"/>
    <property type="evidence" value="ECO:0007669"/>
    <property type="project" value="UniProtKB-KW"/>
</dbReference>
<keyword evidence="11" id="KW-0862">Zinc</keyword>
<protein>
    <recommendedName>
        <fullName evidence="6">Carboxysome assembly protein CcmM</fullName>
    </recommendedName>
    <alternativeName>
        <fullName evidence="9">Carbon dioxide concentrating mechanism protein CcmM</fullName>
    </alternativeName>
</protein>
<sequence>MAVRSYAAPPTPWSQTLAEPKIDESAQVHSFSNLIGDVRIGANVLIAPGTSIRADEGNPFFIGQNSKVQDGVVIHGLEQGRVVGDDGNSYSVWIGNNTSITHMALIHGPAYVGDGCFIGFRSTVFNARIGEGCIVMMHALVQDVEIPAGKLVPSGAVITTQQQADRLPEVSERDRAFATYMVGVNSALNVPSARNAAVPSRDAANQSTADVKASSSATENGSTMSGEVINHVRQLLAQGYRIGSEHADKRQFQTSSWKSCAPIQATNESGVLAALQACLAEHSGEYVRLIGIDTKNKRRVLEAIIQRPGDKPVSLGGGSGYAAAPSYSNSSYSSQPASNGNGYSAGGLDSAVLAQIRQILSRGGRIGTEHADKRQFQTSSWKSCAPIQSTQESAVVSELQRCLAEHSGEYVRLIGIDTQNKRRMLETIIQRPDGKPVAQPTSHVAAPASAPSGGSGGSTSGDVADQINQLLAQGAVIGLEFADERRFKYGSWNSAPPIQAGSASQALASLNAFLHEHSHDYVRLVGVDPRQKKRVAEVVIHRPGKAHASNGNGYSGSAASEPPMYNAPASYKSEPPLYTPSSNGNGRLSSDTVDQIRQFVRQGYKIGVEFADQRRYKTSSWQTATSIQTSRDAEAILEVEAAIANYSGLYVRLIGIDPKAKRRVAELVIQQPGK</sequence>
<name>A0A1Z4JPM5_LEPBY</name>
<dbReference type="AlphaFoldDB" id="A0A1Z4JPM5"/>
<dbReference type="InterPro" id="IPR000894">
    <property type="entry name" value="RuBisCO_ssu_dom"/>
</dbReference>
<evidence type="ECO:0000256" key="13">
    <source>
        <dbReference type="SAM" id="MobiDB-lite"/>
    </source>
</evidence>
<dbReference type="GO" id="GO:0031470">
    <property type="term" value="C:carboxysome"/>
    <property type="evidence" value="ECO:0007669"/>
    <property type="project" value="UniProtKB-SubCell"/>
</dbReference>
<comment type="similarity">
    <text evidence="5">Belongs to the gamma-class carbonic anhydrase family.</text>
</comment>
<feature type="binding site" description="in other chain" evidence="11">
    <location>
        <position position="107"/>
    </location>
    <ligand>
        <name>Zn(2+)</name>
        <dbReference type="ChEBI" id="CHEBI:29105"/>
        <note>ligand shared between two neighboring subunits</note>
    </ligand>
</feature>
<feature type="disulfide bond" evidence="12">
    <location>
        <begin position="260"/>
        <end position="278"/>
    </location>
</feature>
<dbReference type="CDD" id="cd00307">
    <property type="entry name" value="RuBisCO_small_like"/>
    <property type="match status" value="4"/>
</dbReference>
<evidence type="ECO:0000256" key="8">
    <source>
        <dbReference type="ARBA" id="ARBA00024446"/>
    </source>
</evidence>
<dbReference type="InterPro" id="IPR047223">
    <property type="entry name" value="CA_gamma_LbH"/>
</dbReference>
<dbReference type="CDD" id="cd00710">
    <property type="entry name" value="LbH_gamma_CA"/>
    <property type="match status" value="1"/>
</dbReference>
<dbReference type="GO" id="GO:0015977">
    <property type="term" value="P:carbon fixation"/>
    <property type="evidence" value="ECO:0007669"/>
    <property type="project" value="UniProtKB-KW"/>
</dbReference>
<evidence type="ECO:0000256" key="9">
    <source>
        <dbReference type="ARBA" id="ARBA00030397"/>
    </source>
</evidence>
<keyword evidence="16" id="KW-1185">Reference proteome</keyword>
<feature type="binding site" description="in other chain" evidence="11">
    <location>
        <position position="75"/>
    </location>
    <ligand>
        <name>Zn(2+)</name>
        <dbReference type="ChEBI" id="CHEBI:29105"/>
        <note>ligand shared between two neighboring subunits</note>
    </ligand>
</feature>
<proteinExistence type="inferred from homology"/>
<evidence type="ECO:0000313" key="15">
    <source>
        <dbReference type="EMBL" id="BAY58617.1"/>
    </source>
</evidence>
<dbReference type="EMBL" id="AP018203">
    <property type="protein sequence ID" value="BAY58617.1"/>
    <property type="molecule type" value="Genomic_DNA"/>
</dbReference>
<feature type="binding site" evidence="11">
    <location>
        <position position="102"/>
    </location>
    <ligand>
        <name>Zn(2+)</name>
        <dbReference type="ChEBI" id="CHEBI:29105"/>
        <note>ligand shared between two neighboring subunits</note>
    </ligand>
</feature>
<evidence type="ECO:0000256" key="5">
    <source>
        <dbReference type="ARBA" id="ARBA00023595"/>
    </source>
</evidence>
<dbReference type="Proteomes" id="UP000217895">
    <property type="component" value="Chromosome"/>
</dbReference>
<gene>
    <name evidence="15" type="ORF">NIES2135_54900</name>
</gene>
<dbReference type="PIRSF" id="PIRSF037250">
    <property type="entry name" value="CcmM"/>
    <property type="match status" value="1"/>
</dbReference>
<dbReference type="SUPFAM" id="SSF55239">
    <property type="entry name" value="RuBisCO, small subunit"/>
    <property type="match status" value="4"/>
</dbReference>
<feature type="domain" description="Ribulose bisphosphate carboxylase small subunit" evidence="14">
    <location>
        <begin position="451"/>
        <end position="543"/>
    </location>
</feature>
<evidence type="ECO:0000313" key="16">
    <source>
        <dbReference type="Proteomes" id="UP000217895"/>
    </source>
</evidence>
<feature type="region of interest" description="Disordered" evidence="13">
    <location>
        <begin position="431"/>
        <end position="462"/>
    </location>
</feature>
<keyword evidence="7" id="KW-1282">Carboxysome</keyword>
<keyword evidence="11" id="KW-0479">Metal-binding</keyword>
<evidence type="ECO:0000256" key="12">
    <source>
        <dbReference type="PIRSR" id="PIRSR037250-53"/>
    </source>
</evidence>
<dbReference type="SMART" id="SM00961">
    <property type="entry name" value="RuBisCO_small"/>
    <property type="match status" value="4"/>
</dbReference>
<evidence type="ECO:0000256" key="4">
    <source>
        <dbReference type="ARBA" id="ARBA00023587"/>
    </source>
</evidence>
<evidence type="ECO:0000256" key="1">
    <source>
        <dbReference type="ARBA" id="ARBA00022531"/>
    </source>
</evidence>
<dbReference type="InterPro" id="IPR017156">
    <property type="entry name" value="CcmM"/>
</dbReference>
<dbReference type="Pfam" id="PF00101">
    <property type="entry name" value="RuBisCO_small"/>
    <property type="match status" value="4"/>
</dbReference>
<evidence type="ECO:0000256" key="2">
    <source>
        <dbReference type="ARBA" id="ARBA00022737"/>
    </source>
</evidence>
<feature type="active site" description="Proton donor/acceptor" evidence="10">
    <location>
        <position position="56"/>
    </location>
</feature>
<dbReference type="GO" id="GO:0046872">
    <property type="term" value="F:metal ion binding"/>
    <property type="evidence" value="ECO:0007669"/>
    <property type="project" value="UniProtKB-KW"/>
</dbReference>
<feature type="domain" description="Ribulose bisphosphate carboxylase small subunit" evidence="14">
    <location>
        <begin position="339"/>
        <end position="432"/>
    </location>
</feature>
<dbReference type="PANTHER" id="PTHR43360">
    <property type="entry name" value="CARBON DIOXIDE CONCENTRATING MECHANISM PROTEIN CCMM"/>
    <property type="match status" value="1"/>
</dbReference>
<dbReference type="SUPFAM" id="SSF51161">
    <property type="entry name" value="Trimeric LpxA-like enzymes"/>
    <property type="match status" value="1"/>
</dbReference>
<dbReference type="PANTHER" id="PTHR43360:SF1">
    <property type="entry name" value="CARBOXYSOME ASSEMBLY PROTEIN CCMM"/>
    <property type="match status" value="1"/>
</dbReference>
<dbReference type="InterPro" id="IPR001451">
    <property type="entry name" value="Hexapep"/>
</dbReference>
<keyword evidence="2" id="KW-0677">Repeat</keyword>
<keyword evidence="8" id="KW-1283">Bacterial microcompartment</keyword>
<comment type="subcellular location">
    <subcellularLocation>
        <location evidence="4">Carboxysome</location>
    </subcellularLocation>
</comment>
<feature type="compositionally biased region" description="Polar residues" evidence="13">
    <location>
        <begin position="203"/>
        <end position="224"/>
    </location>
</feature>
<keyword evidence="1" id="KW-0602">Photosynthesis</keyword>
<organism evidence="15 16">
    <name type="scientific">Leptolyngbya boryana NIES-2135</name>
    <dbReference type="NCBI Taxonomy" id="1973484"/>
    <lineage>
        <taxon>Bacteria</taxon>
        <taxon>Bacillati</taxon>
        <taxon>Cyanobacteriota</taxon>
        <taxon>Cyanophyceae</taxon>
        <taxon>Leptolyngbyales</taxon>
        <taxon>Leptolyngbyaceae</taxon>
        <taxon>Leptolyngbya group</taxon>
        <taxon>Leptolyngbya</taxon>
    </lineage>
</organism>
<evidence type="ECO:0000256" key="7">
    <source>
        <dbReference type="ARBA" id="ARBA00023669"/>
    </source>
</evidence>
<dbReference type="InterPro" id="IPR036385">
    <property type="entry name" value="RuBisCO_ssu_sf"/>
</dbReference>
<dbReference type="Gene3D" id="3.30.190.10">
    <property type="entry name" value="Ribulose bisphosphate carboxylase, small subunit"/>
    <property type="match status" value="4"/>
</dbReference>